<accession>A0A6G1QUU6</accession>
<evidence type="ECO:0000256" key="5">
    <source>
        <dbReference type="ARBA" id="ARBA00023203"/>
    </source>
</evidence>
<feature type="compositionally biased region" description="Pro residues" evidence="8">
    <location>
        <begin position="368"/>
        <end position="384"/>
    </location>
</feature>
<feature type="compositionally biased region" description="Polar residues" evidence="8">
    <location>
        <begin position="225"/>
        <end position="236"/>
    </location>
</feature>
<dbReference type="GO" id="GO:0030036">
    <property type="term" value="P:actin cytoskeleton organization"/>
    <property type="evidence" value="ECO:0007669"/>
    <property type="project" value="UniProtKB-UniRule"/>
</dbReference>
<evidence type="ECO:0000313" key="10">
    <source>
        <dbReference type="EMBL" id="KAF3706471.1"/>
    </source>
</evidence>
<comment type="subunit">
    <text evidence="7">Binds actin and the Arp2/3 complex.</text>
</comment>
<feature type="region of interest" description="Disordered" evidence="8">
    <location>
        <begin position="368"/>
        <end position="400"/>
    </location>
</feature>
<dbReference type="InterPro" id="IPR028288">
    <property type="entry name" value="SCAR/WAVE_fam"/>
</dbReference>
<evidence type="ECO:0000256" key="7">
    <source>
        <dbReference type="RuleBase" id="RU367034"/>
    </source>
</evidence>
<dbReference type="PROSITE" id="PS51082">
    <property type="entry name" value="WH2"/>
    <property type="match status" value="1"/>
</dbReference>
<comment type="function">
    <text evidence="7">Downstream effector molecule involved in the transmission of signals from tyrosine kinase receptors and small GTPases to the actin cytoskeleton. Promotes formation of actin filaments. Part of the WAVE complex that regulates lamellipodia formation. The WAVE complex regulates actin filament reorganization via its interaction with the Arp2/3 complex.</text>
</comment>
<dbReference type="FunFam" id="1.20.5.340:FF:000012">
    <property type="entry name" value="Wiskott-Aldrich syndrome protein family member 1"/>
    <property type="match status" value="1"/>
</dbReference>
<evidence type="ECO:0000256" key="3">
    <source>
        <dbReference type="ARBA" id="ARBA00022490"/>
    </source>
</evidence>
<evidence type="ECO:0000259" key="9">
    <source>
        <dbReference type="PROSITE" id="PS51082"/>
    </source>
</evidence>
<dbReference type="GO" id="GO:0031209">
    <property type="term" value="C:SCAR complex"/>
    <property type="evidence" value="ECO:0007669"/>
    <property type="project" value="TreeGrafter"/>
</dbReference>
<evidence type="ECO:0000313" key="11">
    <source>
        <dbReference type="Proteomes" id="UP000503349"/>
    </source>
</evidence>
<evidence type="ECO:0000256" key="1">
    <source>
        <dbReference type="ARBA" id="ARBA00004245"/>
    </source>
</evidence>
<dbReference type="AlphaFoldDB" id="A0A6G1QUU6"/>
<evidence type="ECO:0000256" key="8">
    <source>
        <dbReference type="SAM" id="MobiDB-lite"/>
    </source>
</evidence>
<feature type="domain" description="WH2" evidence="9">
    <location>
        <begin position="401"/>
        <end position="418"/>
    </location>
</feature>
<protein>
    <recommendedName>
        <fullName evidence="7">Wiskott-Aldrich syndrome protein family member</fullName>
        <shortName evidence="7">WASP family protein member</shortName>
    </recommendedName>
</protein>
<dbReference type="GO" id="GO:0034237">
    <property type="term" value="F:protein kinase A regulatory subunit binding"/>
    <property type="evidence" value="ECO:0007669"/>
    <property type="project" value="TreeGrafter"/>
</dbReference>
<keyword evidence="6 7" id="KW-0206">Cytoskeleton</keyword>
<dbReference type="GO" id="GO:0003779">
    <property type="term" value="F:actin binding"/>
    <property type="evidence" value="ECO:0007669"/>
    <property type="project" value="UniProtKB-UniRule"/>
</dbReference>
<dbReference type="Pfam" id="PF02205">
    <property type="entry name" value="WH2"/>
    <property type="match status" value="1"/>
</dbReference>
<dbReference type="PANTHER" id="PTHR12902">
    <property type="entry name" value="WASP-1"/>
    <property type="match status" value="1"/>
</dbReference>
<keyword evidence="5 7" id="KW-0009">Actin-binding</keyword>
<dbReference type="PANTHER" id="PTHR12902:SF7">
    <property type="entry name" value="ACTIN-BINDING PROTEIN WASF3"/>
    <property type="match status" value="1"/>
</dbReference>
<dbReference type="EMBL" id="CM015735">
    <property type="protein sequence ID" value="KAF3706471.1"/>
    <property type="molecule type" value="Genomic_DNA"/>
</dbReference>
<comment type="similarity">
    <text evidence="2 7">Belongs to the SCAR/WAVE family.</text>
</comment>
<sequence>MPLVKRNIDPRHLCHSAVPDGVGNELECVTNNTLSAIIRQLSSLSKHAENVFGELFNEANTFYVRANSLQDRIDRLAIKVTQLDSSVEEVALHDINMRKAFKSFTVQDQQVLSEGSMTNSVADMYNNSDRPPPLSTLTAYREDSADAMKFYSDPSYFFELWKEKMLQDTEDKRKERRRQREQKRCMESGTLQREVKKVRKARNRRQEWNMMGIDKELRPDHRHPQTLQRGASSEGSLSPDGRPDFPDYLVSPPIAHAACNYAKFHDYEPGNSRPSPPVEHEYHSIDVNYKRVTYAAAEPHAEDQINGSIRPPADFVPPPSAPGPAIPSSQTAFGFPLGPLPPTPHNGILHVGPGYSLPPVPPPGPCMVPPPPGPPPPPLPPPAAPSHLAGYREDNKPVRDARSDLLSAIRMGIQLKKVQEQQEQQNKQEPVGNDVATILSRRIAVEYSDSDEDSELDENDWSD</sequence>
<dbReference type="Gene3D" id="6.10.280.150">
    <property type="match status" value="2"/>
</dbReference>
<reference evidence="11" key="2">
    <citation type="submission" date="2019-02" db="EMBL/GenBank/DDBJ databases">
        <title>Opniocepnalus argus Var Kimnra genome.</title>
        <authorList>
            <person name="Zhou C."/>
            <person name="Xiao S."/>
        </authorList>
    </citation>
    <scope>NUCLEOTIDE SEQUENCE [LARGE SCALE GENOMIC DNA]</scope>
</reference>
<dbReference type="InterPro" id="IPR003124">
    <property type="entry name" value="WH2_dom"/>
</dbReference>
<feature type="compositionally biased region" description="Basic and acidic residues" evidence="8">
    <location>
        <begin position="390"/>
        <end position="400"/>
    </location>
</feature>
<comment type="subcellular location">
    <subcellularLocation>
        <location evidence="1 7">Cytoplasm</location>
        <location evidence="1 7">Cytoskeleton</location>
    </subcellularLocation>
</comment>
<dbReference type="GO" id="GO:2000601">
    <property type="term" value="P:positive regulation of Arp2/3 complex-mediated actin nucleation"/>
    <property type="evidence" value="ECO:0007669"/>
    <property type="project" value="TreeGrafter"/>
</dbReference>
<name>A0A6G1QUU6_CHAAH</name>
<keyword evidence="11" id="KW-1185">Reference proteome</keyword>
<evidence type="ECO:0000256" key="2">
    <source>
        <dbReference type="ARBA" id="ARBA00006993"/>
    </source>
</evidence>
<dbReference type="Proteomes" id="UP000503349">
    <property type="component" value="Chromosome 24"/>
</dbReference>
<proteinExistence type="inferred from homology"/>
<evidence type="ECO:0000256" key="4">
    <source>
        <dbReference type="ARBA" id="ARBA00022553"/>
    </source>
</evidence>
<dbReference type="SMART" id="SM00246">
    <property type="entry name" value="WH2"/>
    <property type="match status" value="1"/>
</dbReference>
<organism evidence="10 11">
    <name type="scientific">Channa argus</name>
    <name type="common">Northern snakehead</name>
    <name type="synonym">Ophicephalus argus</name>
    <dbReference type="NCBI Taxonomy" id="215402"/>
    <lineage>
        <taxon>Eukaryota</taxon>
        <taxon>Metazoa</taxon>
        <taxon>Chordata</taxon>
        <taxon>Craniata</taxon>
        <taxon>Vertebrata</taxon>
        <taxon>Euteleostomi</taxon>
        <taxon>Actinopterygii</taxon>
        <taxon>Neopterygii</taxon>
        <taxon>Teleostei</taxon>
        <taxon>Neoteleostei</taxon>
        <taxon>Acanthomorphata</taxon>
        <taxon>Anabantaria</taxon>
        <taxon>Anabantiformes</taxon>
        <taxon>Channoidei</taxon>
        <taxon>Channidae</taxon>
        <taxon>Channa</taxon>
    </lineage>
</organism>
<keyword evidence="4" id="KW-0597">Phosphoprotein</keyword>
<dbReference type="Gene3D" id="1.20.5.340">
    <property type="match status" value="1"/>
</dbReference>
<evidence type="ECO:0000256" key="6">
    <source>
        <dbReference type="ARBA" id="ARBA00023212"/>
    </source>
</evidence>
<dbReference type="GO" id="GO:0005856">
    <property type="term" value="C:cytoskeleton"/>
    <property type="evidence" value="ECO:0007669"/>
    <property type="project" value="UniProtKB-SubCell"/>
</dbReference>
<keyword evidence="3 7" id="KW-0963">Cytoplasm</keyword>
<gene>
    <name evidence="10" type="ORF">EXN66_Car022163</name>
</gene>
<feature type="compositionally biased region" description="Basic and acidic residues" evidence="8">
    <location>
        <begin position="213"/>
        <end position="223"/>
    </location>
</feature>
<feature type="region of interest" description="Disordered" evidence="8">
    <location>
        <begin position="168"/>
        <end position="249"/>
    </location>
</feature>
<reference evidence="10 11" key="1">
    <citation type="submission" date="2019-02" db="EMBL/GenBank/DDBJ databases">
        <title>Opniocepnalus argus genome.</title>
        <authorList>
            <person name="Zhou C."/>
            <person name="Xiao S."/>
        </authorList>
    </citation>
    <scope>NUCLEOTIDE SEQUENCE [LARGE SCALE GENOMIC DNA]</scope>
    <source>
        <strain evidence="10">OARG1902GOOAL</strain>
        <tissue evidence="10">Muscle</tissue>
    </source>
</reference>
<dbReference type="GO" id="GO:0071933">
    <property type="term" value="F:Arp2/3 complex binding"/>
    <property type="evidence" value="ECO:0007669"/>
    <property type="project" value="TreeGrafter"/>
</dbReference>